<evidence type="ECO:0000256" key="9">
    <source>
        <dbReference type="SAM" id="Phobius"/>
    </source>
</evidence>
<feature type="region of interest" description="Disordered" evidence="8">
    <location>
        <begin position="546"/>
        <end position="568"/>
    </location>
</feature>
<keyword evidence="4 9" id="KW-0472">Membrane</keyword>
<name>A0AAD5X2A7_9FUNG</name>
<evidence type="ECO:0000313" key="11">
    <source>
        <dbReference type="EMBL" id="KAJ3048171.1"/>
    </source>
</evidence>
<reference evidence="11" key="1">
    <citation type="submission" date="2020-05" db="EMBL/GenBank/DDBJ databases">
        <title>Phylogenomic resolution of chytrid fungi.</title>
        <authorList>
            <person name="Stajich J.E."/>
            <person name="Amses K."/>
            <person name="Simmons R."/>
            <person name="Seto K."/>
            <person name="Myers J."/>
            <person name="Bonds A."/>
            <person name="Quandt C.A."/>
            <person name="Barry K."/>
            <person name="Liu P."/>
            <person name="Grigoriev I."/>
            <person name="Longcore J.E."/>
            <person name="James T.Y."/>
        </authorList>
    </citation>
    <scope>NUCLEOTIDE SEQUENCE</scope>
    <source>
        <strain evidence="11">JEL0318</strain>
    </source>
</reference>
<proteinExistence type="predicted"/>
<dbReference type="InterPro" id="IPR050490">
    <property type="entry name" value="Bact_solute-bd_prot1"/>
</dbReference>
<evidence type="ECO:0000256" key="8">
    <source>
        <dbReference type="SAM" id="MobiDB-lite"/>
    </source>
</evidence>
<dbReference type="InterPro" id="IPR006059">
    <property type="entry name" value="SBP"/>
</dbReference>
<evidence type="ECO:0000256" key="7">
    <source>
        <dbReference type="PROSITE-ProRule" id="PRU00192"/>
    </source>
</evidence>
<feature type="compositionally biased region" description="Polar residues" evidence="8">
    <location>
        <begin position="546"/>
        <end position="560"/>
    </location>
</feature>
<organism evidence="11 12">
    <name type="scientific">Rhizophlyctis rosea</name>
    <dbReference type="NCBI Taxonomy" id="64517"/>
    <lineage>
        <taxon>Eukaryota</taxon>
        <taxon>Fungi</taxon>
        <taxon>Fungi incertae sedis</taxon>
        <taxon>Chytridiomycota</taxon>
        <taxon>Chytridiomycota incertae sedis</taxon>
        <taxon>Chytridiomycetes</taxon>
        <taxon>Rhizophlyctidales</taxon>
        <taxon>Rhizophlyctidaceae</taxon>
        <taxon>Rhizophlyctis</taxon>
    </lineage>
</organism>
<dbReference type="EMBL" id="JADGJD010000834">
    <property type="protein sequence ID" value="KAJ3048171.1"/>
    <property type="molecule type" value="Genomic_DNA"/>
</dbReference>
<keyword evidence="1 7" id="KW-0728">SH3 domain</keyword>
<dbReference type="Gene3D" id="2.30.30.40">
    <property type="entry name" value="SH3 Domains"/>
    <property type="match status" value="1"/>
</dbReference>
<dbReference type="PANTHER" id="PTHR43649">
    <property type="entry name" value="ARABINOSE-BINDING PROTEIN-RELATED"/>
    <property type="match status" value="1"/>
</dbReference>
<dbReference type="Pfam" id="PF01547">
    <property type="entry name" value="SBP_bac_1"/>
    <property type="match status" value="1"/>
</dbReference>
<dbReference type="PROSITE" id="PS50002">
    <property type="entry name" value="SH3"/>
    <property type="match status" value="1"/>
</dbReference>
<keyword evidence="12" id="KW-1185">Reference proteome</keyword>
<dbReference type="PANTHER" id="PTHR43649:SF33">
    <property type="entry name" value="POLYGALACTURONAN_RHAMNOGALACTURONAN-BINDING PROTEIN YTCQ"/>
    <property type="match status" value="1"/>
</dbReference>
<evidence type="ECO:0000256" key="6">
    <source>
        <dbReference type="ARBA" id="ARBA00023288"/>
    </source>
</evidence>
<dbReference type="SUPFAM" id="SSF53850">
    <property type="entry name" value="Periplasmic binding protein-like II"/>
    <property type="match status" value="1"/>
</dbReference>
<keyword evidence="2" id="KW-1003">Cell membrane</keyword>
<gene>
    <name evidence="11" type="ORF">HK097_010805</name>
</gene>
<keyword evidence="9" id="KW-0812">Transmembrane</keyword>
<dbReference type="SMART" id="SM00326">
    <property type="entry name" value="SH3"/>
    <property type="match status" value="1"/>
</dbReference>
<evidence type="ECO:0000313" key="12">
    <source>
        <dbReference type="Proteomes" id="UP001212841"/>
    </source>
</evidence>
<dbReference type="InterPro" id="IPR001452">
    <property type="entry name" value="SH3_domain"/>
</dbReference>
<evidence type="ECO:0000256" key="5">
    <source>
        <dbReference type="ARBA" id="ARBA00023139"/>
    </source>
</evidence>
<dbReference type="AlphaFoldDB" id="A0AAD5X2A7"/>
<feature type="transmembrane region" description="Helical" evidence="9">
    <location>
        <begin position="457"/>
        <end position="479"/>
    </location>
</feature>
<evidence type="ECO:0000259" key="10">
    <source>
        <dbReference type="PROSITE" id="PS50002"/>
    </source>
</evidence>
<feature type="domain" description="SH3" evidence="10">
    <location>
        <begin position="588"/>
        <end position="649"/>
    </location>
</feature>
<sequence>MLSILEPNRPHQILLTRTIFTEPPGPYVKVLLKPIFEDSAVEEQNALNPLLERFYNQTGIYIDTTILPNAASYADYFDAAKPFIEAANGTYDMIALDVAWLQVFPNNFIDLFEFGRLHQDIGLNISARITEQIPDIVNDDSSDDRHLIALPMHSDYGVLFYRQDLLSQYNVSIPQVWDDIPKACSKILPAEAARGNTKLRCYISAFQDYEVVNNVMEWLTTQQGTELFDYPRKLTFDSPEGIKTFRYMSNWTTSGIIRQEVFEWDYVAASRYFYHGESLFWRGRISSYPRLKNQLSSTNRTIDVAPLPVDAAGNPAALLQGYHLGMTKTGPYPKKTDVAAALLFLTSMEVQRVRARTHGVPPTMTKLLRETAATNNDTICEVVNCTFIHNDLQALNIPALAVAPHWAEVLAALSPRFIAMMKGTMSPEDGIREASSAIRSIVFSDGGNGSNKNTATILLAVLVPVGIILVGASGFVYGYRRHRKREKGEGGTGMEATGRTSGAQHEEMVANAPARQPSLQKLPPRRRQQNTATTVPEIAAVAIPPSSKTPEMSQQTQPFNPVSGDGTDRWSGIGWDRRSRQSSLSDDAIGKTYNVIHPYKPVMADELELKSGDRVVLRLAYDDGYAYGTIENSEKGGVFPLACLVPVGMEIELPSRLESGAGPEIQAAPEKVDSLEMLLLSGRITEGTYLALRREQEEELKTQRQITALRERLMNTNLEPEERRKLQKRLDELELGI</sequence>
<evidence type="ECO:0000256" key="2">
    <source>
        <dbReference type="ARBA" id="ARBA00022475"/>
    </source>
</evidence>
<evidence type="ECO:0000256" key="1">
    <source>
        <dbReference type="ARBA" id="ARBA00022443"/>
    </source>
</evidence>
<dbReference type="InterPro" id="IPR036028">
    <property type="entry name" value="SH3-like_dom_sf"/>
</dbReference>
<evidence type="ECO:0000256" key="3">
    <source>
        <dbReference type="ARBA" id="ARBA00022729"/>
    </source>
</evidence>
<accession>A0AAD5X2A7</accession>
<keyword evidence="6" id="KW-0449">Lipoprotein</keyword>
<keyword evidence="5" id="KW-0564">Palmitate</keyword>
<keyword evidence="9" id="KW-1133">Transmembrane helix</keyword>
<dbReference type="Gene3D" id="3.40.190.10">
    <property type="entry name" value="Periplasmic binding protein-like II"/>
    <property type="match status" value="1"/>
</dbReference>
<keyword evidence="3" id="KW-0732">Signal</keyword>
<dbReference type="Proteomes" id="UP001212841">
    <property type="component" value="Unassembled WGS sequence"/>
</dbReference>
<evidence type="ECO:0000256" key="4">
    <source>
        <dbReference type="ARBA" id="ARBA00023136"/>
    </source>
</evidence>
<protein>
    <recommendedName>
        <fullName evidence="10">SH3 domain-containing protein</fullName>
    </recommendedName>
</protein>
<comment type="caution">
    <text evidence="11">The sequence shown here is derived from an EMBL/GenBank/DDBJ whole genome shotgun (WGS) entry which is preliminary data.</text>
</comment>
<dbReference type="SUPFAM" id="SSF50044">
    <property type="entry name" value="SH3-domain"/>
    <property type="match status" value="1"/>
</dbReference>